<name>A0A7W2IS98_9VIBR</name>
<keyword evidence="2" id="KW-1185">Reference proteome</keyword>
<dbReference type="RefSeq" id="WP_182106014.1">
    <property type="nucleotide sequence ID" value="NZ_JACFYF010000001.1"/>
</dbReference>
<comment type="caution">
    <text evidence="1">The sequence shown here is derived from an EMBL/GenBank/DDBJ whole genome shotgun (WGS) entry which is preliminary data.</text>
</comment>
<dbReference type="EMBL" id="JACFYF010000001">
    <property type="protein sequence ID" value="MBA5761109.1"/>
    <property type="molecule type" value="Genomic_DNA"/>
</dbReference>
<gene>
    <name evidence="1" type="ORF">H2O73_02045</name>
</gene>
<reference evidence="1 2" key="1">
    <citation type="submission" date="2020-07" db="EMBL/GenBank/DDBJ databases">
        <title>Vibrio marinisediminis sp. nov., isolated from marine sediment.</title>
        <authorList>
            <person name="Ji X."/>
        </authorList>
    </citation>
    <scope>NUCLEOTIDE SEQUENCE [LARGE SCALE GENOMIC DNA]</scope>
    <source>
        <strain evidence="1 2">404</strain>
    </source>
</reference>
<proteinExistence type="predicted"/>
<accession>A0A7W2IS98</accession>
<protein>
    <submittedName>
        <fullName evidence="1">Uncharacterized protein</fullName>
    </submittedName>
</protein>
<evidence type="ECO:0000313" key="2">
    <source>
        <dbReference type="Proteomes" id="UP000571701"/>
    </source>
</evidence>
<dbReference type="AlphaFoldDB" id="A0A7W2IS98"/>
<sequence>MVKKRNVISELQGQRVLSAKLVSDSRLEIQISNGDIVIFDTYSKNGYGGDPMIAHMDTKKNAREKRSFSLIKLKCPCDIELYIDITSQQSNEKPKESRINKMISFKVGEKIFHYLNKDPNIALENFKYQLSTRMKLTPFKLPELGFCVITHFKDDFDIDWADIEMHYHSSFGLFTD</sequence>
<organism evidence="1 2">
    <name type="scientific">Vibrio marinisediminis</name>
    <dbReference type="NCBI Taxonomy" id="2758441"/>
    <lineage>
        <taxon>Bacteria</taxon>
        <taxon>Pseudomonadati</taxon>
        <taxon>Pseudomonadota</taxon>
        <taxon>Gammaproteobacteria</taxon>
        <taxon>Vibrionales</taxon>
        <taxon>Vibrionaceae</taxon>
        <taxon>Vibrio</taxon>
    </lineage>
</organism>
<evidence type="ECO:0000313" key="1">
    <source>
        <dbReference type="EMBL" id="MBA5761109.1"/>
    </source>
</evidence>
<dbReference type="Proteomes" id="UP000571701">
    <property type="component" value="Unassembled WGS sequence"/>
</dbReference>